<gene>
    <name evidence="11" type="ORF">CH357_14400</name>
</gene>
<name>A0A2M9XAR0_9LEPT</name>
<comment type="cofactor">
    <cofactor evidence="2 9">
        <name>[4Fe-4S] cluster</name>
        <dbReference type="ChEBI" id="CHEBI:49883"/>
    </cofactor>
</comment>
<dbReference type="AlphaFoldDB" id="A0A2M9XAR0"/>
<proteinExistence type="predicted"/>
<feature type="domain" description="4Fe-4S ferredoxin-type" evidence="10">
    <location>
        <begin position="1"/>
        <end position="27"/>
    </location>
</feature>
<evidence type="ECO:0000256" key="5">
    <source>
        <dbReference type="ARBA" id="ARBA00022723"/>
    </source>
</evidence>
<evidence type="ECO:0000256" key="2">
    <source>
        <dbReference type="ARBA" id="ARBA00001966"/>
    </source>
</evidence>
<dbReference type="GO" id="GO:0009055">
    <property type="term" value="F:electron transfer activity"/>
    <property type="evidence" value="ECO:0007669"/>
    <property type="project" value="UniProtKB-UniRule"/>
</dbReference>
<protein>
    <recommendedName>
        <fullName evidence="9">Ferredoxin</fullName>
    </recommendedName>
</protein>
<evidence type="ECO:0000313" key="12">
    <source>
        <dbReference type="Proteomes" id="UP000232196"/>
    </source>
</evidence>
<comment type="cofactor">
    <cofactor evidence="1">
        <name>[3Fe-4S] cluster</name>
        <dbReference type="ChEBI" id="CHEBI:21137"/>
    </cofactor>
</comment>
<dbReference type="GO" id="GO:0051539">
    <property type="term" value="F:4 iron, 4 sulfur cluster binding"/>
    <property type="evidence" value="ECO:0007669"/>
    <property type="project" value="UniProtKB-UniRule"/>
</dbReference>
<comment type="function">
    <text evidence="9">Ferredoxins are iron-sulfur proteins that transfer electrons in a wide variety of metabolic reactions.</text>
</comment>
<accession>A0A2M9XAR0</accession>
<dbReference type="PANTHER" id="PTHR42859">
    <property type="entry name" value="OXIDOREDUCTASE"/>
    <property type="match status" value="1"/>
</dbReference>
<keyword evidence="8 9" id="KW-0411">Iron-sulfur</keyword>
<dbReference type="SUPFAM" id="SSF54862">
    <property type="entry name" value="4Fe-4S ferredoxins"/>
    <property type="match status" value="1"/>
</dbReference>
<keyword evidence="5 9" id="KW-0479">Metal-binding</keyword>
<evidence type="ECO:0000256" key="9">
    <source>
        <dbReference type="RuleBase" id="RU365098"/>
    </source>
</evidence>
<dbReference type="GO" id="GO:0046872">
    <property type="term" value="F:metal ion binding"/>
    <property type="evidence" value="ECO:0007669"/>
    <property type="project" value="UniProtKB-UniRule"/>
</dbReference>
<keyword evidence="7 9" id="KW-0408">Iron</keyword>
<keyword evidence="4 9" id="KW-0004">4Fe-4S</keyword>
<dbReference type="Proteomes" id="UP000232196">
    <property type="component" value="Unassembled WGS sequence"/>
</dbReference>
<sequence>MAYIVTEPCVGCKITYCAAACPVEAFREGKDYLVIDPDICINCNDCLRECPVNAIFPEDEVPVIWKDWIALNARESKTLPMINDLKKPLLDKHCNIKEL</sequence>
<dbReference type="RefSeq" id="WP_100707467.1">
    <property type="nucleotide sequence ID" value="NZ_NPDL01000006.1"/>
</dbReference>
<feature type="domain" description="4Fe-4S ferredoxin-type" evidence="10">
    <location>
        <begin position="31"/>
        <end position="60"/>
    </location>
</feature>
<reference evidence="11 12" key="1">
    <citation type="submission" date="2017-07" db="EMBL/GenBank/DDBJ databases">
        <title>Leptospira spp. isolated from tropical soils.</title>
        <authorList>
            <person name="Thibeaux R."/>
            <person name="Iraola G."/>
            <person name="Ferres I."/>
            <person name="Bierque E."/>
            <person name="Girault D."/>
            <person name="Soupe-Gilbert M.-E."/>
            <person name="Picardeau M."/>
            <person name="Goarant C."/>
        </authorList>
    </citation>
    <scope>NUCLEOTIDE SEQUENCE [LARGE SCALE GENOMIC DNA]</scope>
    <source>
        <strain evidence="11 12">MCA1-C-A1</strain>
    </source>
</reference>
<dbReference type="InterPro" id="IPR000813">
    <property type="entry name" value="7Fe_ferredoxin"/>
</dbReference>
<dbReference type="PROSITE" id="PS00198">
    <property type="entry name" value="4FE4S_FER_1"/>
    <property type="match status" value="1"/>
</dbReference>
<evidence type="ECO:0000256" key="6">
    <source>
        <dbReference type="ARBA" id="ARBA00022982"/>
    </source>
</evidence>
<dbReference type="OrthoDB" id="9803397at2"/>
<evidence type="ECO:0000259" key="10">
    <source>
        <dbReference type="PROSITE" id="PS51379"/>
    </source>
</evidence>
<evidence type="ECO:0000256" key="8">
    <source>
        <dbReference type="ARBA" id="ARBA00023014"/>
    </source>
</evidence>
<evidence type="ECO:0000256" key="7">
    <source>
        <dbReference type="ARBA" id="ARBA00023004"/>
    </source>
</evidence>
<dbReference type="PANTHER" id="PTHR42859:SF2">
    <property type="entry name" value="FERREDOXIN"/>
    <property type="match status" value="1"/>
</dbReference>
<evidence type="ECO:0000313" key="11">
    <source>
        <dbReference type="EMBL" id="PJZ24773.1"/>
    </source>
</evidence>
<keyword evidence="6 9" id="KW-0249">Electron transport</keyword>
<evidence type="ECO:0000256" key="4">
    <source>
        <dbReference type="ARBA" id="ARBA00022485"/>
    </source>
</evidence>
<dbReference type="Gene3D" id="3.30.70.20">
    <property type="match status" value="1"/>
</dbReference>
<dbReference type="InterPro" id="IPR017900">
    <property type="entry name" value="4Fe4S_Fe_S_CS"/>
</dbReference>
<dbReference type="InterPro" id="IPR017896">
    <property type="entry name" value="4Fe4S_Fe-S-bd"/>
</dbReference>
<dbReference type="EMBL" id="NPDN01000007">
    <property type="protein sequence ID" value="PJZ24773.1"/>
    <property type="molecule type" value="Genomic_DNA"/>
</dbReference>
<evidence type="ECO:0000256" key="3">
    <source>
        <dbReference type="ARBA" id="ARBA00022448"/>
    </source>
</evidence>
<keyword evidence="12" id="KW-1185">Reference proteome</keyword>
<dbReference type="Pfam" id="PF12838">
    <property type="entry name" value="Fer4_7"/>
    <property type="match status" value="1"/>
</dbReference>
<dbReference type="PROSITE" id="PS51379">
    <property type="entry name" value="4FE4S_FER_2"/>
    <property type="match status" value="2"/>
</dbReference>
<dbReference type="InterPro" id="IPR050294">
    <property type="entry name" value="RnfB_subfamily"/>
</dbReference>
<dbReference type="PRINTS" id="PR00354">
    <property type="entry name" value="7FE8SFRDOXIN"/>
</dbReference>
<comment type="caution">
    <text evidence="11">The sequence shown here is derived from an EMBL/GenBank/DDBJ whole genome shotgun (WGS) entry which is preliminary data.</text>
</comment>
<keyword evidence="3 9" id="KW-0813">Transport</keyword>
<organism evidence="11 12">
    <name type="scientific">Leptospira hartskeerlii</name>
    <dbReference type="NCBI Taxonomy" id="2023177"/>
    <lineage>
        <taxon>Bacteria</taxon>
        <taxon>Pseudomonadati</taxon>
        <taxon>Spirochaetota</taxon>
        <taxon>Spirochaetia</taxon>
        <taxon>Leptospirales</taxon>
        <taxon>Leptospiraceae</taxon>
        <taxon>Leptospira</taxon>
    </lineage>
</organism>
<evidence type="ECO:0000256" key="1">
    <source>
        <dbReference type="ARBA" id="ARBA00001927"/>
    </source>
</evidence>